<organism evidence="3 4">
    <name type="scientific">Symbiodinium microadriaticum</name>
    <name type="common">Dinoflagellate</name>
    <name type="synonym">Zooxanthella microadriatica</name>
    <dbReference type="NCBI Taxonomy" id="2951"/>
    <lineage>
        <taxon>Eukaryota</taxon>
        <taxon>Sar</taxon>
        <taxon>Alveolata</taxon>
        <taxon>Dinophyceae</taxon>
        <taxon>Suessiales</taxon>
        <taxon>Symbiodiniaceae</taxon>
        <taxon>Symbiodinium</taxon>
    </lineage>
</organism>
<keyword evidence="4" id="KW-1185">Reference proteome</keyword>
<accession>A0A1Q9F4T1</accession>
<keyword evidence="2" id="KW-1133">Transmembrane helix</keyword>
<dbReference type="Proteomes" id="UP000186817">
    <property type="component" value="Unassembled WGS sequence"/>
</dbReference>
<feature type="region of interest" description="Disordered" evidence="1">
    <location>
        <begin position="1"/>
        <end position="53"/>
    </location>
</feature>
<comment type="caution">
    <text evidence="3">The sequence shown here is derived from an EMBL/GenBank/DDBJ whole genome shotgun (WGS) entry which is preliminary data.</text>
</comment>
<dbReference type="AlphaFoldDB" id="A0A1Q9F4T1"/>
<name>A0A1Q9F4T1_SYMMI</name>
<sequence>MRGWAERGGSVMKRGAGSWAQAGTRRAGRPAEAVPARQAPRPPVPALGGSSSERSRSVGLLMPCHLMCFPASENCLWFASIGASRLMADRSPGTESAVTVSLGAAVRPPGVPQDGWRERPIADPHGGVSLVLQRSTALARESPARMRPAVQRDESEAWLPRPTFWHIAILSTIVVAMMLLQTWLLKHELSYDERNQLLADAASVVARVNMEQGLKLNWTA</sequence>
<evidence type="ECO:0000313" key="3">
    <source>
        <dbReference type="EMBL" id="OLQ14705.1"/>
    </source>
</evidence>
<protein>
    <submittedName>
        <fullName evidence="3">Uncharacterized protein</fullName>
    </submittedName>
</protein>
<keyword evidence="2" id="KW-0472">Membrane</keyword>
<evidence type="ECO:0000313" key="4">
    <source>
        <dbReference type="Proteomes" id="UP000186817"/>
    </source>
</evidence>
<feature type="compositionally biased region" description="Low complexity" evidence="1">
    <location>
        <begin position="30"/>
        <end position="39"/>
    </location>
</feature>
<keyword evidence="2" id="KW-0812">Transmembrane</keyword>
<feature type="transmembrane region" description="Helical" evidence="2">
    <location>
        <begin position="164"/>
        <end position="185"/>
    </location>
</feature>
<evidence type="ECO:0000256" key="2">
    <source>
        <dbReference type="SAM" id="Phobius"/>
    </source>
</evidence>
<proteinExistence type="predicted"/>
<gene>
    <name evidence="3" type="ORF">AK812_SmicGene1215</name>
</gene>
<dbReference type="EMBL" id="LSRX01000012">
    <property type="protein sequence ID" value="OLQ14705.1"/>
    <property type="molecule type" value="Genomic_DNA"/>
</dbReference>
<evidence type="ECO:0000256" key="1">
    <source>
        <dbReference type="SAM" id="MobiDB-lite"/>
    </source>
</evidence>
<reference evidence="3 4" key="1">
    <citation type="submission" date="2016-02" db="EMBL/GenBank/DDBJ databases">
        <title>Genome analysis of coral dinoflagellate symbionts highlights evolutionary adaptations to a symbiotic lifestyle.</title>
        <authorList>
            <person name="Aranda M."/>
            <person name="Li Y."/>
            <person name="Liew Y.J."/>
            <person name="Baumgarten S."/>
            <person name="Simakov O."/>
            <person name="Wilson M."/>
            <person name="Piel J."/>
            <person name="Ashoor H."/>
            <person name="Bougouffa S."/>
            <person name="Bajic V.B."/>
            <person name="Ryu T."/>
            <person name="Ravasi T."/>
            <person name="Bayer T."/>
            <person name="Micklem G."/>
            <person name="Kim H."/>
            <person name="Bhak J."/>
            <person name="Lajeunesse T.C."/>
            <person name="Voolstra C.R."/>
        </authorList>
    </citation>
    <scope>NUCLEOTIDE SEQUENCE [LARGE SCALE GENOMIC DNA]</scope>
    <source>
        <strain evidence="3 4">CCMP2467</strain>
    </source>
</reference>
<dbReference type="OrthoDB" id="10466545at2759"/>